<organism evidence="1 2">
    <name type="scientific">Dubosiella muris</name>
    <dbReference type="NCBI Taxonomy" id="3038133"/>
    <lineage>
        <taxon>Bacteria</taxon>
        <taxon>Bacillati</taxon>
        <taxon>Bacillota</taxon>
        <taxon>Erysipelotrichia</taxon>
        <taxon>Erysipelotrichales</taxon>
        <taxon>Erysipelotrichaceae</taxon>
        <taxon>Dubosiella</taxon>
    </lineage>
</organism>
<comment type="caution">
    <text evidence="1">The sequence shown here is derived from an EMBL/GenBank/DDBJ whole genome shotgun (WGS) entry which is preliminary data.</text>
</comment>
<sequence length="539" mass="62196">MWKKIVKDFKKPFFVVFLVIAFSAGVELVKASVLGVLTENLATILEWKWIMVFIGFLILQFALSVSKDFAFNRLKREIQRFFLRKGVGQYMVENEYAFSKHDMNEIMNKLTSEVEVINNQYIQSLLTVVSCIVNFVFATIYIGLLNVWFLIFLYVCSALMIVWNQSFKGKLSQKQEQIMASKRNWISALQQFYQNFPVIKEYRLEKLEQKQLDLASKNWVDCDYQSNLMVDLLGSVNLEVGLIMFFGVYFICGLTARYTNVSIGILMAISQASNMITSPIIDFATLKNRMNASEPIVRSFYRNAEEPHHEKTVVPAIDQIEINLDELKENDKVLLQNIHLVFERGKKYLITGSSGCGKTTLLKTLRGVYETDAVRVNGHNHVDYFDDASFVAQKGALFPWTIEKNIALDKEVVQEEIQSALSQVNLNQMDPQHVMRQDNETLSGGETQRIHLARVLYQHKSWIFLDEAFSALDAQTTKKIERVFLEDPDMTLIHVCHKPVKENIGLYDEIIQMERGKVVEIQKNTEKSMRERNTRFCAA</sequence>
<name>A0AC61R9B1_9FIRM</name>
<reference evidence="1" key="1">
    <citation type="submission" date="2019-04" db="EMBL/GenBank/DDBJ databases">
        <title>Microbes associate with the intestines of laboratory mice.</title>
        <authorList>
            <person name="Navarre W."/>
            <person name="Wong E."/>
            <person name="Huang K."/>
            <person name="Tropini C."/>
            <person name="Ng K."/>
            <person name="Yu B."/>
        </authorList>
    </citation>
    <scope>NUCLEOTIDE SEQUENCE</scope>
    <source>
        <strain evidence="1">NM09_H32</strain>
    </source>
</reference>
<dbReference type="Proteomes" id="UP000308836">
    <property type="component" value="Unassembled WGS sequence"/>
</dbReference>
<keyword evidence="2" id="KW-1185">Reference proteome</keyword>
<evidence type="ECO:0000313" key="1">
    <source>
        <dbReference type="EMBL" id="TGY66639.1"/>
    </source>
</evidence>
<keyword evidence="1" id="KW-0547">Nucleotide-binding</keyword>
<dbReference type="EMBL" id="SRYG01000005">
    <property type="protein sequence ID" value="TGY66639.1"/>
    <property type="molecule type" value="Genomic_DNA"/>
</dbReference>
<accession>A0AC61R9B1</accession>
<proteinExistence type="predicted"/>
<evidence type="ECO:0000313" key="2">
    <source>
        <dbReference type="Proteomes" id="UP000308836"/>
    </source>
</evidence>
<gene>
    <name evidence="1" type="ORF">E5336_03695</name>
</gene>
<keyword evidence="1" id="KW-0067">ATP-binding</keyword>
<protein>
    <submittedName>
        <fullName evidence="1">ABC transporter ATP-binding protein</fullName>
    </submittedName>
</protein>